<feature type="coiled-coil region" evidence="8">
    <location>
        <begin position="129"/>
        <end position="156"/>
    </location>
</feature>
<keyword evidence="11" id="KW-1185">Reference proteome</keyword>
<keyword evidence="7 9" id="KW-0472">Membrane</keyword>
<feature type="transmembrane region" description="Helical" evidence="9">
    <location>
        <begin position="17"/>
        <end position="36"/>
    </location>
</feature>
<evidence type="ECO:0000256" key="1">
    <source>
        <dbReference type="ARBA" id="ARBA00004651"/>
    </source>
</evidence>
<keyword evidence="8" id="KW-0175">Coiled coil</keyword>
<gene>
    <name evidence="10" type="ORF">SAMN06265350_103150</name>
</gene>
<evidence type="ECO:0000313" key="10">
    <source>
        <dbReference type="EMBL" id="SMO53658.1"/>
    </source>
</evidence>
<dbReference type="PANTHER" id="PTHR21716">
    <property type="entry name" value="TRANSMEMBRANE PROTEIN"/>
    <property type="match status" value="1"/>
</dbReference>
<dbReference type="AlphaFoldDB" id="A0A521C2N5"/>
<dbReference type="GO" id="GO:0005886">
    <property type="term" value="C:plasma membrane"/>
    <property type="evidence" value="ECO:0007669"/>
    <property type="project" value="UniProtKB-SubCell"/>
</dbReference>
<protein>
    <submittedName>
        <fullName evidence="10">Predicted PurR-regulated permease PerM</fullName>
    </submittedName>
</protein>
<evidence type="ECO:0000256" key="5">
    <source>
        <dbReference type="ARBA" id="ARBA00022692"/>
    </source>
</evidence>
<feature type="transmembrane region" description="Helical" evidence="9">
    <location>
        <begin position="282"/>
        <end position="299"/>
    </location>
</feature>
<feature type="transmembrane region" description="Helical" evidence="9">
    <location>
        <begin position="311"/>
        <end position="338"/>
    </location>
</feature>
<proteinExistence type="inferred from homology"/>
<name>A0A521C2N5_9SPHI</name>
<comment type="subcellular location">
    <subcellularLocation>
        <location evidence="1">Cell membrane</location>
        <topology evidence="1">Multi-pass membrane protein</topology>
    </subcellularLocation>
</comment>
<sequence>MNNEQEHNLSERKTIDLSIKLLLIVMLISWCGLIIFPFLGPVLWGAILAITIFPMYTRFLKLMKGKKALSSSLITILLLSILLIPSVILISSIVKEAKELKTALDERTLIIPPPNEKVAQWPFIGENLYKEWSLASKNLEASIEAHREQIVEAGQKLVSAVKGVITNILSFSLSIILAGIFLAYSEEFKKSALDFSRRLIGNKAEEFNKLVAQTIRNVSKGILGVAFIQFIIMGLCFMLAGVPLAGLWAILVFLLALIQLPGAIVAIPIIIYIYSVKEPVPATLWAIIILVAGLSDNVLKPLLMGKGAPVPMIVIFLGAIGGFMLSGFIGMFTGAVVLSLGYKLTGLWVQEGAMKQE</sequence>
<feature type="transmembrane region" description="Helical" evidence="9">
    <location>
        <begin position="248"/>
        <end position="275"/>
    </location>
</feature>
<dbReference type="PANTHER" id="PTHR21716:SF67">
    <property type="entry name" value="TRANSPORT PROTEIN YDIK-RELATED"/>
    <property type="match status" value="1"/>
</dbReference>
<dbReference type="Pfam" id="PF01594">
    <property type="entry name" value="AI-2E_transport"/>
    <property type="match status" value="1"/>
</dbReference>
<evidence type="ECO:0000256" key="6">
    <source>
        <dbReference type="ARBA" id="ARBA00022989"/>
    </source>
</evidence>
<accession>A0A521C2N5</accession>
<comment type="similarity">
    <text evidence="2">Belongs to the autoinducer-2 exporter (AI-2E) (TC 2.A.86) family.</text>
</comment>
<evidence type="ECO:0000256" key="2">
    <source>
        <dbReference type="ARBA" id="ARBA00009773"/>
    </source>
</evidence>
<feature type="transmembrane region" description="Helical" evidence="9">
    <location>
        <begin position="222"/>
        <end position="242"/>
    </location>
</feature>
<evidence type="ECO:0000256" key="9">
    <source>
        <dbReference type="SAM" id="Phobius"/>
    </source>
</evidence>
<evidence type="ECO:0000256" key="3">
    <source>
        <dbReference type="ARBA" id="ARBA00022448"/>
    </source>
</evidence>
<dbReference type="RefSeq" id="WP_142602459.1">
    <property type="nucleotide sequence ID" value="NZ_FXSZ01000003.1"/>
</dbReference>
<keyword evidence="5 9" id="KW-0812">Transmembrane</keyword>
<feature type="transmembrane region" description="Helical" evidence="9">
    <location>
        <begin position="164"/>
        <end position="184"/>
    </location>
</feature>
<keyword evidence="4" id="KW-1003">Cell membrane</keyword>
<reference evidence="10 11" key="1">
    <citation type="submission" date="2017-05" db="EMBL/GenBank/DDBJ databases">
        <authorList>
            <person name="Varghese N."/>
            <person name="Submissions S."/>
        </authorList>
    </citation>
    <scope>NUCLEOTIDE SEQUENCE [LARGE SCALE GENOMIC DNA]</scope>
    <source>
        <strain evidence="10 11">DSM 21342</strain>
    </source>
</reference>
<dbReference type="Proteomes" id="UP000315971">
    <property type="component" value="Unassembled WGS sequence"/>
</dbReference>
<organism evidence="10 11">
    <name type="scientific">Solitalea koreensis</name>
    <dbReference type="NCBI Taxonomy" id="543615"/>
    <lineage>
        <taxon>Bacteria</taxon>
        <taxon>Pseudomonadati</taxon>
        <taxon>Bacteroidota</taxon>
        <taxon>Sphingobacteriia</taxon>
        <taxon>Sphingobacteriales</taxon>
        <taxon>Sphingobacteriaceae</taxon>
        <taxon>Solitalea</taxon>
    </lineage>
</organism>
<evidence type="ECO:0000313" key="11">
    <source>
        <dbReference type="Proteomes" id="UP000315971"/>
    </source>
</evidence>
<evidence type="ECO:0000256" key="8">
    <source>
        <dbReference type="SAM" id="Coils"/>
    </source>
</evidence>
<dbReference type="InterPro" id="IPR002549">
    <property type="entry name" value="AI-2E-like"/>
</dbReference>
<evidence type="ECO:0000256" key="7">
    <source>
        <dbReference type="ARBA" id="ARBA00023136"/>
    </source>
</evidence>
<evidence type="ECO:0000256" key="4">
    <source>
        <dbReference type="ARBA" id="ARBA00022475"/>
    </source>
</evidence>
<dbReference type="EMBL" id="FXSZ01000003">
    <property type="protein sequence ID" value="SMO53658.1"/>
    <property type="molecule type" value="Genomic_DNA"/>
</dbReference>
<keyword evidence="6 9" id="KW-1133">Transmembrane helix</keyword>
<feature type="transmembrane region" description="Helical" evidence="9">
    <location>
        <begin position="72"/>
        <end position="94"/>
    </location>
</feature>
<dbReference type="OrthoDB" id="106838at2"/>
<keyword evidence="3" id="KW-0813">Transport</keyword>